<dbReference type="InterPro" id="IPR014716">
    <property type="entry name" value="Fibrinogen_a/b/g_C_1"/>
</dbReference>
<accession>A0A6I8W075</accession>
<dbReference type="InParanoid" id="A0A6I8W075"/>
<dbReference type="Pfam" id="PF00147">
    <property type="entry name" value="Fibrinogen_C"/>
    <property type="match status" value="1"/>
</dbReference>
<dbReference type="CDD" id="cd00087">
    <property type="entry name" value="FReD"/>
    <property type="match status" value="1"/>
</dbReference>
<gene>
    <name evidence="5" type="primary">LOC117184236</name>
</gene>
<evidence type="ECO:0000259" key="3">
    <source>
        <dbReference type="PROSITE" id="PS51406"/>
    </source>
</evidence>
<proteinExistence type="predicted"/>
<evidence type="ECO:0000256" key="2">
    <source>
        <dbReference type="SAM" id="SignalP"/>
    </source>
</evidence>
<protein>
    <submittedName>
        <fullName evidence="5">Ficolin-1-A-like</fullName>
    </submittedName>
</protein>
<evidence type="ECO:0000256" key="1">
    <source>
        <dbReference type="SAM" id="Coils"/>
    </source>
</evidence>
<dbReference type="ExpressionAtlas" id="A0A6I8W075">
    <property type="expression patterns" value="baseline"/>
</dbReference>
<dbReference type="InterPro" id="IPR036056">
    <property type="entry name" value="Fibrinogen-like_C"/>
</dbReference>
<organism evidence="4 5">
    <name type="scientific">Drosophila pseudoobscura pseudoobscura</name>
    <name type="common">Fruit fly</name>
    <dbReference type="NCBI Taxonomy" id="46245"/>
    <lineage>
        <taxon>Eukaryota</taxon>
        <taxon>Metazoa</taxon>
        <taxon>Ecdysozoa</taxon>
        <taxon>Arthropoda</taxon>
        <taxon>Hexapoda</taxon>
        <taxon>Insecta</taxon>
        <taxon>Pterygota</taxon>
        <taxon>Neoptera</taxon>
        <taxon>Endopterygota</taxon>
        <taxon>Diptera</taxon>
        <taxon>Brachycera</taxon>
        <taxon>Muscomorpha</taxon>
        <taxon>Ephydroidea</taxon>
        <taxon>Drosophilidae</taxon>
        <taxon>Drosophila</taxon>
        <taxon>Sophophora</taxon>
    </lineage>
</organism>
<dbReference type="InterPro" id="IPR050373">
    <property type="entry name" value="Fibrinogen_C-term_domain"/>
</dbReference>
<keyword evidence="4" id="KW-1185">Reference proteome</keyword>
<dbReference type="SMART" id="SM00186">
    <property type="entry name" value="FBG"/>
    <property type="match status" value="1"/>
</dbReference>
<sequence length="370" mass="41810">MRSWAFLVIVYGLLLQGESSLASEDQEIHVTPEVSLGDQCNGYCFLVLKPFLDFFTQLKEATDANNEMKDKISSLEVTISNLQSQLLNSETQIKNNIEQIKDKDNQIKDKDNQIKDKLNQLKEKDNQIKGLREQMELVSGVLAEKNDQLSKISQTAENIPETCGRGTPNGVYQIKVRGIEPFQVPCVSDSSGWTVIERRFDGSVDFNRNWTAYKDGFGDIRGEFFLGLEKVHLMTVAQPQELHIQLGDVDGTYRYARYDNFVVGSEEEGFLLKSLGEYSGNAGDSLRLHVNGKFATVDRDSFNNCVNSFDGPWWFQDPKSCGHSSLNGKYTKDGIAHGKNGISWGNWNKFDYKLSLTFVKIMIRPKSPQT</sequence>
<dbReference type="PROSITE" id="PS51406">
    <property type="entry name" value="FIBRINOGEN_C_2"/>
    <property type="match status" value="1"/>
</dbReference>
<dbReference type="PANTHER" id="PTHR19143:SF327">
    <property type="entry name" value="FI21813P1-RELATED"/>
    <property type="match status" value="1"/>
</dbReference>
<dbReference type="FunCoup" id="A0A6I8W075">
    <property type="interactions" value="4"/>
</dbReference>
<feature type="chain" id="PRO_5026260839" evidence="2">
    <location>
        <begin position="23"/>
        <end position="370"/>
    </location>
</feature>
<dbReference type="InterPro" id="IPR002181">
    <property type="entry name" value="Fibrinogen_a/b/g_C_dom"/>
</dbReference>
<dbReference type="KEGG" id="dpo:117184236"/>
<keyword evidence="1" id="KW-0175">Coiled coil</keyword>
<dbReference type="Gene3D" id="3.90.215.10">
    <property type="entry name" value="Gamma Fibrinogen, chain A, domain 1"/>
    <property type="match status" value="1"/>
</dbReference>
<evidence type="ECO:0000313" key="5">
    <source>
        <dbReference type="RefSeq" id="XP_033236732.1"/>
    </source>
</evidence>
<dbReference type="GO" id="GO:0005615">
    <property type="term" value="C:extracellular space"/>
    <property type="evidence" value="ECO:0007669"/>
    <property type="project" value="TreeGrafter"/>
</dbReference>
<dbReference type="RefSeq" id="XP_033236732.1">
    <property type="nucleotide sequence ID" value="XM_033380841.1"/>
</dbReference>
<reference evidence="5" key="1">
    <citation type="submission" date="2025-08" db="UniProtKB">
        <authorList>
            <consortium name="RefSeq"/>
        </authorList>
    </citation>
    <scope>IDENTIFICATION</scope>
    <source>
        <strain evidence="5">MV-25-SWS-2005</strain>
        <tissue evidence="5">Whole body</tissue>
    </source>
</reference>
<dbReference type="PANTHER" id="PTHR19143">
    <property type="entry name" value="FIBRINOGEN/TENASCIN/ANGIOPOEITIN"/>
    <property type="match status" value="1"/>
</dbReference>
<dbReference type="AlphaFoldDB" id="A0A6I8W075"/>
<dbReference type="SUPFAM" id="SSF56496">
    <property type="entry name" value="Fibrinogen C-terminal domain-like"/>
    <property type="match status" value="1"/>
</dbReference>
<dbReference type="Proteomes" id="UP000001819">
    <property type="component" value="Chromosome 4"/>
</dbReference>
<evidence type="ECO:0000313" key="4">
    <source>
        <dbReference type="Proteomes" id="UP000001819"/>
    </source>
</evidence>
<feature type="domain" description="Fibrinogen C-terminal" evidence="3">
    <location>
        <begin position="154"/>
        <end position="367"/>
    </location>
</feature>
<feature type="coiled-coil region" evidence="1">
    <location>
        <begin position="58"/>
        <end position="134"/>
    </location>
</feature>
<name>A0A6I8W075_DROPS</name>
<keyword evidence="2" id="KW-0732">Signal</keyword>
<feature type="signal peptide" evidence="2">
    <location>
        <begin position="1"/>
        <end position="22"/>
    </location>
</feature>